<name>A0ABN3IAD1_9ACTN</name>
<evidence type="ECO:0000259" key="2">
    <source>
        <dbReference type="PROSITE" id="PS51168"/>
    </source>
</evidence>
<dbReference type="Pfam" id="PF01817">
    <property type="entry name" value="CM_2"/>
    <property type="match status" value="1"/>
</dbReference>
<dbReference type="InterPro" id="IPR036263">
    <property type="entry name" value="Chorismate_II_sf"/>
</dbReference>
<dbReference type="PROSITE" id="PS51168">
    <property type="entry name" value="CHORISMATE_MUT_2"/>
    <property type="match status" value="1"/>
</dbReference>
<dbReference type="InterPro" id="IPR051331">
    <property type="entry name" value="Chorismate_mutase-related"/>
</dbReference>
<dbReference type="InterPro" id="IPR002701">
    <property type="entry name" value="CM_II_prokaryot"/>
</dbReference>
<protein>
    <recommendedName>
        <fullName evidence="2">Chorismate mutase domain-containing protein</fullName>
    </recommendedName>
</protein>
<dbReference type="Proteomes" id="UP001500058">
    <property type="component" value="Unassembled WGS sequence"/>
</dbReference>
<accession>A0ABN3IAD1</accession>
<organism evidence="3 4">
    <name type="scientific">Streptomyces glaucosporus</name>
    <dbReference type="NCBI Taxonomy" id="284044"/>
    <lineage>
        <taxon>Bacteria</taxon>
        <taxon>Bacillati</taxon>
        <taxon>Actinomycetota</taxon>
        <taxon>Actinomycetes</taxon>
        <taxon>Kitasatosporales</taxon>
        <taxon>Streptomycetaceae</taxon>
        <taxon>Streptomyces</taxon>
    </lineage>
</organism>
<feature type="domain" description="Chorismate mutase" evidence="2">
    <location>
        <begin position="3"/>
        <end position="93"/>
    </location>
</feature>
<dbReference type="PANTHER" id="PTHR38041">
    <property type="entry name" value="CHORISMATE MUTASE"/>
    <property type="match status" value="1"/>
</dbReference>
<dbReference type="SMART" id="SM00830">
    <property type="entry name" value="CM_2"/>
    <property type="match status" value="1"/>
</dbReference>
<evidence type="ECO:0000313" key="4">
    <source>
        <dbReference type="Proteomes" id="UP001500058"/>
    </source>
</evidence>
<keyword evidence="4" id="KW-1185">Reference proteome</keyword>
<proteinExistence type="predicted"/>
<evidence type="ECO:0000313" key="3">
    <source>
        <dbReference type="EMBL" id="GAA2398904.1"/>
    </source>
</evidence>
<reference evidence="3 4" key="1">
    <citation type="journal article" date="2019" name="Int. J. Syst. Evol. Microbiol.">
        <title>The Global Catalogue of Microorganisms (GCM) 10K type strain sequencing project: providing services to taxonomists for standard genome sequencing and annotation.</title>
        <authorList>
            <consortium name="The Broad Institute Genomics Platform"/>
            <consortium name="The Broad Institute Genome Sequencing Center for Infectious Disease"/>
            <person name="Wu L."/>
            <person name="Ma J."/>
        </authorList>
    </citation>
    <scope>NUCLEOTIDE SEQUENCE [LARGE SCALE GENOMIC DNA]</scope>
    <source>
        <strain evidence="3 4">JCM 6921</strain>
    </source>
</reference>
<dbReference type="SUPFAM" id="SSF48600">
    <property type="entry name" value="Chorismate mutase II"/>
    <property type="match status" value="1"/>
</dbReference>
<keyword evidence="1" id="KW-0413">Isomerase</keyword>
<dbReference type="InterPro" id="IPR036979">
    <property type="entry name" value="CM_dom_sf"/>
</dbReference>
<sequence>MPSPDAPSLAGIRALIDTLDGELVDLLARRQRLVRAAAALKADEQAVRAPDRAERVIAAARLRAESAGLAPEVAEAVWRAMVGAFIELELAEHRRTAAPGDA</sequence>
<dbReference type="PANTHER" id="PTHR38041:SF1">
    <property type="entry name" value="CHORISMATE MUTASE"/>
    <property type="match status" value="1"/>
</dbReference>
<comment type="caution">
    <text evidence="3">The sequence shown here is derived from an EMBL/GenBank/DDBJ whole genome shotgun (WGS) entry which is preliminary data.</text>
</comment>
<gene>
    <name evidence="3" type="ORF">GCM10010420_26490</name>
</gene>
<evidence type="ECO:0000256" key="1">
    <source>
        <dbReference type="ARBA" id="ARBA00023235"/>
    </source>
</evidence>
<dbReference type="EMBL" id="BAAATJ010000010">
    <property type="protein sequence ID" value="GAA2398904.1"/>
    <property type="molecule type" value="Genomic_DNA"/>
</dbReference>
<dbReference type="RefSeq" id="WP_344631164.1">
    <property type="nucleotide sequence ID" value="NZ_BAAATJ010000010.1"/>
</dbReference>
<dbReference type="Gene3D" id="1.20.59.10">
    <property type="entry name" value="Chorismate mutase"/>
    <property type="match status" value="1"/>
</dbReference>